<comment type="caution">
    <text evidence="2">The sequence shown here is derived from an EMBL/GenBank/DDBJ whole genome shotgun (WGS) entry which is preliminary data.</text>
</comment>
<accession>A0A7J4GQB8</accession>
<sequence length="120" mass="13480">MRKYFHFFLAFLAISLLISGESKAENETNEDESNETSSNDNETNDNETNDNTTSGNNETNEESGFCPAEITDENKDNVDDACIATFDEPEDSNSKVEELLSSWSFFASICVIAIIAFRRR</sequence>
<protein>
    <submittedName>
        <fullName evidence="2">Uncharacterized protein</fullName>
    </submittedName>
</protein>
<name>A0A7J4GQB8_9ARCH</name>
<feature type="region of interest" description="Disordered" evidence="1">
    <location>
        <begin position="22"/>
        <end position="73"/>
    </location>
</feature>
<dbReference type="AlphaFoldDB" id="A0A7J4GQB8"/>
<dbReference type="EMBL" id="DUCX01000006">
    <property type="protein sequence ID" value="HIF36843.1"/>
    <property type="molecule type" value="Genomic_DNA"/>
</dbReference>
<evidence type="ECO:0000313" key="3">
    <source>
        <dbReference type="Proteomes" id="UP000585802"/>
    </source>
</evidence>
<feature type="compositionally biased region" description="Low complexity" evidence="1">
    <location>
        <begin position="49"/>
        <end position="58"/>
    </location>
</feature>
<gene>
    <name evidence="2" type="ORF">EYQ70_00210</name>
</gene>
<dbReference type="Proteomes" id="UP000585802">
    <property type="component" value="Unassembled WGS sequence"/>
</dbReference>
<evidence type="ECO:0000313" key="2">
    <source>
        <dbReference type="EMBL" id="HIF36843.1"/>
    </source>
</evidence>
<reference evidence="3" key="1">
    <citation type="journal article" date="2019" name="bioRxiv">
        <title>Genome diversification in globally distributed novel marine Proteobacteria is linked to environmental adaptation.</title>
        <authorList>
            <person name="Zhou Z."/>
            <person name="Tran P.Q."/>
            <person name="Kieft K."/>
            <person name="Anantharaman K."/>
        </authorList>
    </citation>
    <scope>NUCLEOTIDE SEQUENCE [LARGE SCALE GENOMIC DNA]</scope>
</reference>
<organism evidence="2 3">
    <name type="scientific">Marine Group III euryarchaeote</name>
    <dbReference type="NCBI Taxonomy" id="2173149"/>
    <lineage>
        <taxon>Archaea</taxon>
        <taxon>Methanobacteriati</taxon>
        <taxon>Thermoplasmatota</taxon>
        <taxon>Thermoplasmata</taxon>
        <taxon>Candidatus Thermoprofundales</taxon>
    </lineage>
</organism>
<evidence type="ECO:0000256" key="1">
    <source>
        <dbReference type="SAM" id="MobiDB-lite"/>
    </source>
</evidence>
<proteinExistence type="predicted"/>